<dbReference type="SMART" id="SM00849">
    <property type="entry name" value="Lactamase_B"/>
    <property type="match status" value="1"/>
</dbReference>
<dbReference type="RefSeq" id="WP_162371349.1">
    <property type="nucleotide sequence ID" value="NZ_JAAEEH010000049.1"/>
</dbReference>
<dbReference type="EMBL" id="JAAEEH010000049">
    <property type="protein sequence ID" value="NDL68628.1"/>
    <property type="molecule type" value="Genomic_DNA"/>
</dbReference>
<sequence length="261" mass="28428">MKLFSIASGSSGNCVYAGAGDTHLLIDAGISGKRIAEGLQTYGIRPDALDGLLVTHEHVDHVKGLGVLARRHRLPVYATEGTWVELEAAGSLGRLDPSQKVVIRRDEPFRIKDMEVTAFSIPHDAREPVGYTLQSGGKKIGLATDLGCCNPYILSHLKGSNLLYLEANHDPRMLQVGKYPYFLKLRIASDLGHLSNEASADMVRELCSESLSHIVLGHLSHENNLVELAYASVRMELDRWKANPVGLSVAERAANSPLITL</sequence>
<dbReference type="Proteomes" id="UP000461585">
    <property type="component" value="Unassembled WGS sequence"/>
</dbReference>
<dbReference type="Pfam" id="PF12706">
    <property type="entry name" value="Lactamase_B_2"/>
    <property type="match status" value="1"/>
</dbReference>
<dbReference type="AlphaFoldDB" id="A0A7X5KP67"/>
<keyword evidence="2" id="KW-0378">Hydrolase</keyword>
<evidence type="ECO:0000313" key="3">
    <source>
        <dbReference type="Proteomes" id="UP000461585"/>
    </source>
</evidence>
<proteinExistence type="predicted"/>
<gene>
    <name evidence="2" type="ORF">GXN74_12855</name>
</gene>
<feature type="domain" description="Metallo-beta-lactamase" evidence="1">
    <location>
        <begin position="11"/>
        <end position="218"/>
    </location>
</feature>
<organism evidence="2 3">
    <name type="scientific">Anaerotalea alkaliphila</name>
    <dbReference type="NCBI Taxonomy" id="2662126"/>
    <lineage>
        <taxon>Bacteria</taxon>
        <taxon>Bacillati</taxon>
        <taxon>Bacillota</taxon>
        <taxon>Clostridia</taxon>
        <taxon>Eubacteriales</taxon>
        <taxon>Anaerotalea</taxon>
    </lineage>
</organism>
<dbReference type="PANTHER" id="PTHR47619:SF1">
    <property type="entry name" value="EXODEOXYRIBONUCLEASE WALJ"/>
    <property type="match status" value="1"/>
</dbReference>
<evidence type="ECO:0000259" key="1">
    <source>
        <dbReference type="SMART" id="SM00849"/>
    </source>
</evidence>
<dbReference type="Gene3D" id="3.60.15.10">
    <property type="entry name" value="Ribonuclease Z/Hydroxyacylglutathione hydrolase-like"/>
    <property type="match status" value="1"/>
</dbReference>
<accession>A0A7X5KP67</accession>
<evidence type="ECO:0000313" key="2">
    <source>
        <dbReference type="EMBL" id="NDL68628.1"/>
    </source>
</evidence>
<dbReference type="GO" id="GO:0016787">
    <property type="term" value="F:hydrolase activity"/>
    <property type="evidence" value="ECO:0007669"/>
    <property type="project" value="UniProtKB-KW"/>
</dbReference>
<comment type="caution">
    <text evidence="2">The sequence shown here is derived from an EMBL/GenBank/DDBJ whole genome shotgun (WGS) entry which is preliminary data.</text>
</comment>
<keyword evidence="3" id="KW-1185">Reference proteome</keyword>
<dbReference type="InterPro" id="IPR036866">
    <property type="entry name" value="RibonucZ/Hydroxyglut_hydro"/>
</dbReference>
<name>A0A7X5KP67_9FIRM</name>
<reference evidence="2 3" key="1">
    <citation type="submission" date="2020-01" db="EMBL/GenBank/DDBJ databases">
        <title>Anaeroalcalibacter tamaniensis gen. nov., sp. nov., moderately halophilic strictly anaerobic fermenter bacterium from mud volcano of Taman peninsula.</title>
        <authorList>
            <person name="Frolova A."/>
            <person name="Merkel A.Y."/>
            <person name="Slobodkin A.I."/>
        </authorList>
    </citation>
    <scope>NUCLEOTIDE SEQUENCE [LARGE SCALE GENOMIC DNA]</scope>
    <source>
        <strain evidence="2 3">F-3ap</strain>
    </source>
</reference>
<dbReference type="PANTHER" id="PTHR47619">
    <property type="entry name" value="METALLO-HYDROLASE YYCJ-RELATED"/>
    <property type="match status" value="1"/>
</dbReference>
<dbReference type="SUPFAM" id="SSF56281">
    <property type="entry name" value="Metallo-hydrolase/oxidoreductase"/>
    <property type="match status" value="1"/>
</dbReference>
<dbReference type="InterPro" id="IPR052533">
    <property type="entry name" value="WalJ/YycJ-like"/>
</dbReference>
<protein>
    <submittedName>
        <fullName evidence="2">MBL fold metallo-hydrolase</fullName>
    </submittedName>
</protein>
<dbReference type="InterPro" id="IPR001279">
    <property type="entry name" value="Metallo-B-lactamas"/>
</dbReference>